<sequence>MDRRRLSLLLSALLLAAPASARADFTETPTYDFLGEARCIAPTGLPGEVAIGSASGARFLQATRSGFAVSAEVKAGEDFRCGTISGRPSGAGLIAGTQYGGDSVVAVVRDPGGAWSAPLPIAAREGWNPETVVGAVSDRGDAVIAWVEQRQGPGPSIRIRVAQRAPGQGFAPAKVVHTSARVSYTAALDAAVASTGEAVVTWTTLDESGKGPVRATSNVVVIGADGTVGAPTPIDIEDGAPTSLSLAADGRALLAYVRNRVVTFMERPPGGAFGTPIKLSRVADPVGGTVIARLHESGAAAIAWTGYVRSETRIATRPGLGGFRPPVTVAEAIELPKGFDTFWLSDALQGSGLSFAYGGDVTGNSLTLTADGRALVGTMALGRPGGVERALAQLVTLPLAGGAAVRAAAGGVFDEPTRVQPLTLADGTPGLSWLTDVSENRFTLHLATEGGARPAAGPPPRLRIGAPVRRVLDYDDALRLPVTCSGPCTVRGQVIGRTFTDGVTTLATGGKGELRIRAGYESLVPKGGRSLRVRVTYGTPGHRHPRGPHRDRARLAHHQA</sequence>
<evidence type="ECO:0000256" key="2">
    <source>
        <dbReference type="SAM" id="SignalP"/>
    </source>
</evidence>
<dbReference type="AlphaFoldDB" id="A0A660L9N6"/>
<dbReference type="EMBL" id="RBIL01000001">
    <property type="protein sequence ID" value="RKQ90660.1"/>
    <property type="molecule type" value="Genomic_DNA"/>
</dbReference>
<keyword evidence="4" id="KW-1185">Reference proteome</keyword>
<gene>
    <name evidence="3" type="ORF">C8N24_0473</name>
</gene>
<dbReference type="Proteomes" id="UP000278962">
    <property type="component" value="Unassembled WGS sequence"/>
</dbReference>
<proteinExistence type="predicted"/>
<evidence type="ECO:0000313" key="3">
    <source>
        <dbReference type="EMBL" id="RKQ90660.1"/>
    </source>
</evidence>
<organism evidence="3 4">
    <name type="scientific">Solirubrobacter pauli</name>
    <dbReference type="NCBI Taxonomy" id="166793"/>
    <lineage>
        <taxon>Bacteria</taxon>
        <taxon>Bacillati</taxon>
        <taxon>Actinomycetota</taxon>
        <taxon>Thermoleophilia</taxon>
        <taxon>Solirubrobacterales</taxon>
        <taxon>Solirubrobacteraceae</taxon>
        <taxon>Solirubrobacter</taxon>
    </lineage>
</organism>
<feature type="signal peptide" evidence="2">
    <location>
        <begin position="1"/>
        <end position="23"/>
    </location>
</feature>
<accession>A0A660L9N6</accession>
<comment type="caution">
    <text evidence="3">The sequence shown here is derived from an EMBL/GenBank/DDBJ whole genome shotgun (WGS) entry which is preliminary data.</text>
</comment>
<evidence type="ECO:0000313" key="4">
    <source>
        <dbReference type="Proteomes" id="UP000278962"/>
    </source>
</evidence>
<feature type="region of interest" description="Disordered" evidence="1">
    <location>
        <begin position="536"/>
        <end position="560"/>
    </location>
</feature>
<dbReference type="RefSeq" id="WP_170178790.1">
    <property type="nucleotide sequence ID" value="NZ_RBIL01000001.1"/>
</dbReference>
<name>A0A660L9N6_9ACTN</name>
<evidence type="ECO:0000256" key="1">
    <source>
        <dbReference type="SAM" id="MobiDB-lite"/>
    </source>
</evidence>
<feature type="chain" id="PRO_5024791510" evidence="2">
    <location>
        <begin position="24"/>
        <end position="560"/>
    </location>
</feature>
<reference evidence="3 4" key="1">
    <citation type="submission" date="2018-10" db="EMBL/GenBank/DDBJ databases">
        <title>Genomic Encyclopedia of Archaeal and Bacterial Type Strains, Phase II (KMG-II): from individual species to whole genera.</title>
        <authorList>
            <person name="Goeker M."/>
        </authorList>
    </citation>
    <scope>NUCLEOTIDE SEQUENCE [LARGE SCALE GENOMIC DNA]</scope>
    <source>
        <strain evidence="3 4">DSM 14954</strain>
    </source>
</reference>
<protein>
    <submittedName>
        <fullName evidence="3">Uncharacterized protein</fullName>
    </submittedName>
</protein>
<keyword evidence="2" id="KW-0732">Signal</keyword>